<evidence type="ECO:0000256" key="1">
    <source>
        <dbReference type="ARBA" id="ARBA00005694"/>
    </source>
</evidence>
<dbReference type="PROSITE" id="PS50114">
    <property type="entry name" value="GATA_ZN_FINGER_2"/>
    <property type="match status" value="1"/>
</dbReference>
<evidence type="ECO:0000256" key="6">
    <source>
        <dbReference type="PROSITE-ProRule" id="PRU00094"/>
    </source>
</evidence>
<name>A0A4V4HA72_MUSBA</name>
<keyword evidence="4" id="KW-0862">Zinc</keyword>
<sequence>MFHKTLVPVSSSSSPATSLSSPFFIPQPTSIPLPLGPLQLPSPFPSLVYFNCSQVEREVRMAEALKRSMPESSLYSGQQRLQQQQQNKVTVNEEWVLASERGNFLAEEFSVDDLLDLGDYVDNYKEAEAAKEVVEEVTAKTEAPEAGNGERADSNNSSPPSTSSTLSFQSLQPPLSEISLPAHDAEELEWVSLVIEGSSSEFSQCPGVAHTTSAPPPHGQTGTPAVAAAQGASPKSPAVCGFSKEVMAPMKAKRSKRCRSAAAWSVSGPLVFADSSSITTSATSSSASSSCSSSRNTSVSCLVYDRHPTAGADQSFLLYDATLPPAKNQRPKKRGRKPKPPATAASGSCERRCSHCGAQKTPQWRAGPLGAKTLCNACGVRFKSGRLLPEYRPACSPTFVNHIHSNSHRKVLEMRRKKEAELLILAAAPPVPSF</sequence>
<evidence type="ECO:0000256" key="2">
    <source>
        <dbReference type="ARBA" id="ARBA00022723"/>
    </source>
</evidence>
<evidence type="ECO:0000313" key="10">
    <source>
        <dbReference type="Proteomes" id="UP000317650"/>
    </source>
</evidence>
<accession>A0A4V4HA72</accession>
<evidence type="ECO:0000313" key="9">
    <source>
        <dbReference type="EMBL" id="THU74315.1"/>
    </source>
</evidence>
<gene>
    <name evidence="9" type="ORF">C4D60_Mb04t32060</name>
</gene>
<keyword evidence="10" id="KW-1185">Reference proteome</keyword>
<comment type="similarity">
    <text evidence="1">Belongs to the type IV zinc-finger family. Class A subfamily.</text>
</comment>
<dbReference type="InterPro" id="IPR000679">
    <property type="entry name" value="Znf_GATA"/>
</dbReference>
<evidence type="ECO:0000256" key="5">
    <source>
        <dbReference type="ARBA" id="ARBA00023159"/>
    </source>
</evidence>
<dbReference type="STRING" id="52838.A0A4V4HA72"/>
<dbReference type="GO" id="GO:0006355">
    <property type="term" value="P:regulation of DNA-templated transcription"/>
    <property type="evidence" value="ECO:0007669"/>
    <property type="project" value="InterPro"/>
</dbReference>
<evidence type="ECO:0000259" key="8">
    <source>
        <dbReference type="PROSITE" id="PS50114"/>
    </source>
</evidence>
<dbReference type="SUPFAM" id="SSF57716">
    <property type="entry name" value="Glucocorticoid receptor-like (DNA-binding domain)"/>
    <property type="match status" value="1"/>
</dbReference>
<proteinExistence type="inferred from homology"/>
<evidence type="ECO:0000256" key="3">
    <source>
        <dbReference type="ARBA" id="ARBA00022771"/>
    </source>
</evidence>
<dbReference type="GO" id="GO:0008270">
    <property type="term" value="F:zinc ion binding"/>
    <property type="evidence" value="ECO:0007669"/>
    <property type="project" value="UniProtKB-KW"/>
</dbReference>
<organism evidence="9 10">
    <name type="scientific">Musa balbisiana</name>
    <name type="common">Banana</name>
    <dbReference type="NCBI Taxonomy" id="52838"/>
    <lineage>
        <taxon>Eukaryota</taxon>
        <taxon>Viridiplantae</taxon>
        <taxon>Streptophyta</taxon>
        <taxon>Embryophyta</taxon>
        <taxon>Tracheophyta</taxon>
        <taxon>Spermatophyta</taxon>
        <taxon>Magnoliopsida</taxon>
        <taxon>Liliopsida</taxon>
        <taxon>Zingiberales</taxon>
        <taxon>Musaceae</taxon>
        <taxon>Musa</taxon>
    </lineage>
</organism>
<feature type="compositionally biased region" description="Low complexity" evidence="7">
    <location>
        <begin position="154"/>
        <end position="170"/>
    </location>
</feature>
<keyword evidence="2" id="KW-0479">Metal-binding</keyword>
<dbReference type="CDD" id="cd00202">
    <property type="entry name" value="ZnF_GATA"/>
    <property type="match status" value="1"/>
</dbReference>
<keyword evidence="5" id="KW-0010">Activator</keyword>
<feature type="region of interest" description="Disordered" evidence="7">
    <location>
        <begin position="323"/>
        <end position="349"/>
    </location>
</feature>
<dbReference type="Pfam" id="PF00320">
    <property type="entry name" value="GATA"/>
    <property type="match status" value="1"/>
</dbReference>
<feature type="compositionally biased region" description="Basic residues" evidence="7">
    <location>
        <begin position="329"/>
        <end position="339"/>
    </location>
</feature>
<dbReference type="GO" id="GO:0043565">
    <property type="term" value="F:sequence-specific DNA binding"/>
    <property type="evidence" value="ECO:0007669"/>
    <property type="project" value="InterPro"/>
</dbReference>
<dbReference type="EMBL" id="PYDT01000001">
    <property type="protein sequence ID" value="THU74315.1"/>
    <property type="molecule type" value="Genomic_DNA"/>
</dbReference>
<dbReference type="PANTHER" id="PTHR45658:SF92">
    <property type="entry name" value="GATA TRANSCRIPTION FACTOR 5"/>
    <property type="match status" value="1"/>
</dbReference>
<feature type="region of interest" description="Disordered" evidence="7">
    <location>
        <begin position="204"/>
        <end position="228"/>
    </location>
</feature>
<keyword evidence="3 6" id="KW-0863">Zinc-finger</keyword>
<dbReference type="PROSITE" id="PS00344">
    <property type="entry name" value="GATA_ZN_FINGER_1"/>
    <property type="match status" value="1"/>
</dbReference>
<dbReference type="InterPro" id="IPR051140">
    <property type="entry name" value="GATA_TF"/>
</dbReference>
<feature type="compositionally biased region" description="Basic and acidic residues" evidence="7">
    <location>
        <begin position="135"/>
        <end position="153"/>
    </location>
</feature>
<dbReference type="GO" id="GO:0030154">
    <property type="term" value="P:cell differentiation"/>
    <property type="evidence" value="ECO:0007669"/>
    <property type="project" value="TreeGrafter"/>
</dbReference>
<reference evidence="9 10" key="1">
    <citation type="journal article" date="2019" name="Nat. Plants">
        <title>Genome sequencing of Musa balbisiana reveals subgenome evolution and function divergence in polyploid bananas.</title>
        <authorList>
            <person name="Yao X."/>
        </authorList>
    </citation>
    <scope>NUCLEOTIDE SEQUENCE [LARGE SCALE GENOMIC DNA]</scope>
    <source>
        <strain evidence="10">cv. DH-PKW</strain>
        <tissue evidence="9">Leaves</tissue>
    </source>
</reference>
<comment type="caution">
    <text evidence="9">The sequence shown here is derived from an EMBL/GenBank/DDBJ whole genome shotgun (WGS) entry which is preliminary data.</text>
</comment>
<feature type="domain" description="GATA-type" evidence="8">
    <location>
        <begin position="351"/>
        <end position="383"/>
    </location>
</feature>
<dbReference type="FunFam" id="3.30.50.10:FF:000018">
    <property type="entry name" value="GATA transcription factor"/>
    <property type="match status" value="1"/>
</dbReference>
<dbReference type="SMART" id="SM00401">
    <property type="entry name" value="ZnF_GATA"/>
    <property type="match status" value="1"/>
</dbReference>
<dbReference type="InterPro" id="IPR013088">
    <property type="entry name" value="Znf_NHR/GATA"/>
</dbReference>
<dbReference type="GO" id="GO:0005634">
    <property type="term" value="C:nucleus"/>
    <property type="evidence" value="ECO:0007669"/>
    <property type="project" value="TreeGrafter"/>
</dbReference>
<evidence type="ECO:0000256" key="7">
    <source>
        <dbReference type="SAM" id="MobiDB-lite"/>
    </source>
</evidence>
<dbReference type="PANTHER" id="PTHR45658">
    <property type="entry name" value="GATA TRANSCRIPTION FACTOR"/>
    <property type="match status" value="1"/>
</dbReference>
<dbReference type="AlphaFoldDB" id="A0A4V4HA72"/>
<feature type="region of interest" description="Disordered" evidence="7">
    <location>
        <begin position="135"/>
        <end position="170"/>
    </location>
</feature>
<protein>
    <recommendedName>
        <fullName evidence="8">GATA-type domain-containing protein</fullName>
    </recommendedName>
</protein>
<dbReference type="Gene3D" id="3.30.50.10">
    <property type="entry name" value="Erythroid Transcription Factor GATA-1, subunit A"/>
    <property type="match status" value="1"/>
</dbReference>
<dbReference type="Proteomes" id="UP000317650">
    <property type="component" value="Chromosome 4"/>
</dbReference>
<evidence type="ECO:0000256" key="4">
    <source>
        <dbReference type="ARBA" id="ARBA00022833"/>
    </source>
</evidence>